<name>A0AAU7JV90_9MICO</name>
<dbReference type="PANTHER" id="PTHR35007:SF2">
    <property type="entry name" value="PILUS ASSEMBLE PROTEIN"/>
    <property type="match status" value="1"/>
</dbReference>
<evidence type="ECO:0000256" key="2">
    <source>
        <dbReference type="ARBA" id="ARBA00022475"/>
    </source>
</evidence>
<keyword evidence="3 6" id="KW-0812">Transmembrane</keyword>
<dbReference type="EMBL" id="CP157483">
    <property type="protein sequence ID" value="XBO44198.1"/>
    <property type="molecule type" value="Genomic_DNA"/>
</dbReference>
<protein>
    <submittedName>
        <fullName evidence="8">Type II secretion system F family protein</fullName>
    </submittedName>
</protein>
<feature type="transmembrane region" description="Helical" evidence="6">
    <location>
        <begin position="139"/>
        <end position="156"/>
    </location>
</feature>
<dbReference type="GO" id="GO:0005886">
    <property type="term" value="C:plasma membrane"/>
    <property type="evidence" value="ECO:0007669"/>
    <property type="project" value="UniProtKB-SubCell"/>
</dbReference>
<evidence type="ECO:0000313" key="8">
    <source>
        <dbReference type="EMBL" id="XBO44198.1"/>
    </source>
</evidence>
<sequence>MSGVAGLGFSVTGAGVGLGVGVGLLLAWAGLPRRRRATLDDRLLPYLRDAPRPSRLLEGRQVAGAGALGVLARPLVADLAARIERVLGGSASVRRRLLRAGRPADVDRFRAEQVLWGAAGLVVGVVLGVSLWLGNGGSVGPAVIVTLCGAGVGVVGRDQWLSREANRREERMLAEFPTIAELLALAVGAGEGAVGALERVCRLSHGELSHELGRCLADARAGANLPTALQGLADRTGLVSLARFVDGMIIAVERVTVSTSVLSNLGALASPVRYVSQSDRPPSDDSGCRLLGPSLCRGYQRTPIRLLHPPSLGRVPKRALHRMVFVRSGEEGSNTPPAWSL</sequence>
<dbReference type="PANTHER" id="PTHR35007">
    <property type="entry name" value="INTEGRAL MEMBRANE PROTEIN-RELATED"/>
    <property type="match status" value="1"/>
</dbReference>
<keyword evidence="2" id="KW-1003">Cell membrane</keyword>
<organism evidence="8">
    <name type="scientific">Pedococcus sp. KACC 23699</name>
    <dbReference type="NCBI Taxonomy" id="3149228"/>
    <lineage>
        <taxon>Bacteria</taxon>
        <taxon>Bacillati</taxon>
        <taxon>Actinomycetota</taxon>
        <taxon>Actinomycetes</taxon>
        <taxon>Micrococcales</taxon>
        <taxon>Intrasporangiaceae</taxon>
        <taxon>Pedococcus</taxon>
    </lineage>
</organism>
<evidence type="ECO:0000259" key="7">
    <source>
        <dbReference type="Pfam" id="PF00482"/>
    </source>
</evidence>
<reference evidence="8" key="1">
    <citation type="submission" date="2024-05" db="EMBL/GenBank/DDBJ databases">
        <authorList>
            <person name="Kim S."/>
            <person name="Heo J."/>
            <person name="Choi H."/>
            <person name="Choi Y."/>
            <person name="Kwon S.-W."/>
            <person name="Kim Y."/>
        </authorList>
    </citation>
    <scope>NUCLEOTIDE SEQUENCE</scope>
    <source>
        <strain evidence="8">KACC 23699</strain>
    </source>
</reference>
<dbReference type="InterPro" id="IPR018076">
    <property type="entry name" value="T2SS_GspF_dom"/>
</dbReference>
<dbReference type="Pfam" id="PF00482">
    <property type="entry name" value="T2SSF"/>
    <property type="match status" value="1"/>
</dbReference>
<keyword evidence="4 6" id="KW-1133">Transmembrane helix</keyword>
<dbReference type="RefSeq" id="WP_406831677.1">
    <property type="nucleotide sequence ID" value="NZ_CP157483.1"/>
</dbReference>
<proteinExistence type="predicted"/>
<gene>
    <name evidence="8" type="ORF">ABEG17_02410</name>
</gene>
<comment type="subcellular location">
    <subcellularLocation>
        <location evidence="1">Cell membrane</location>
        <topology evidence="1">Multi-pass membrane protein</topology>
    </subcellularLocation>
</comment>
<evidence type="ECO:0000256" key="4">
    <source>
        <dbReference type="ARBA" id="ARBA00022989"/>
    </source>
</evidence>
<keyword evidence="5 6" id="KW-0472">Membrane</keyword>
<evidence type="ECO:0000256" key="6">
    <source>
        <dbReference type="SAM" id="Phobius"/>
    </source>
</evidence>
<feature type="domain" description="Type II secretion system protein GspF" evidence="7">
    <location>
        <begin position="180"/>
        <end position="265"/>
    </location>
</feature>
<evidence type="ECO:0000256" key="5">
    <source>
        <dbReference type="ARBA" id="ARBA00023136"/>
    </source>
</evidence>
<evidence type="ECO:0000256" key="1">
    <source>
        <dbReference type="ARBA" id="ARBA00004651"/>
    </source>
</evidence>
<accession>A0AAU7JV90</accession>
<feature type="transmembrane region" description="Helical" evidence="6">
    <location>
        <begin position="6"/>
        <end position="29"/>
    </location>
</feature>
<evidence type="ECO:0000256" key="3">
    <source>
        <dbReference type="ARBA" id="ARBA00022692"/>
    </source>
</evidence>
<feature type="transmembrane region" description="Helical" evidence="6">
    <location>
        <begin position="114"/>
        <end position="133"/>
    </location>
</feature>
<dbReference type="AlphaFoldDB" id="A0AAU7JV90"/>